<dbReference type="Pfam" id="PF07005">
    <property type="entry name" value="SBD_N"/>
    <property type="match status" value="1"/>
</dbReference>
<dbReference type="GO" id="GO:0005524">
    <property type="term" value="F:ATP binding"/>
    <property type="evidence" value="ECO:0007669"/>
    <property type="project" value="UniProtKB-KW"/>
</dbReference>
<dbReference type="GO" id="GO:0016301">
    <property type="term" value="F:kinase activity"/>
    <property type="evidence" value="ECO:0007669"/>
    <property type="project" value="UniProtKB-KW"/>
</dbReference>
<feature type="domain" description="Four-carbon acid sugar kinase N-terminal" evidence="13">
    <location>
        <begin position="3"/>
        <end position="227"/>
    </location>
</feature>
<keyword evidence="6" id="KW-0119">Carbohydrate metabolism</keyword>
<feature type="domain" description="Four-carbon acid sugar kinase nucleotide binding" evidence="14">
    <location>
        <begin position="253"/>
        <end position="407"/>
    </location>
</feature>
<dbReference type="Proteomes" id="UP000241808">
    <property type="component" value="Unassembled WGS sequence"/>
</dbReference>
<dbReference type="RefSeq" id="WP_108178056.1">
    <property type="nucleotide sequence ID" value="NZ_PZZL01000005.1"/>
</dbReference>
<evidence type="ECO:0000256" key="8">
    <source>
        <dbReference type="ARBA" id="ARBA00036346"/>
    </source>
</evidence>
<evidence type="ECO:0000256" key="10">
    <source>
        <dbReference type="ARBA" id="ARBA00039095"/>
    </source>
</evidence>
<sequence>MLLGCIADDFTGASDLANTLAKGGMATMQFVGVPDGAAPASCEAGVVALKSRTIPVAEAVRQSLAACEWLLSQGATQILFKYCSTFDSTKEGNIGPVAEALIARLGADVAVVCPVFPATGRTLFNGHLFVNGVLLNESGMQNHPLTPMTDPDIRRWLRHQTRGEVGLVPFSTVRQGAEAIRAALGAEAAAGRRLAVVDAVGDDDLVAIGAAIDGAKLVTGGSGIALGLPANFRRRGLLSGNGTSFTPGHGPAAVLSGSCSNQSRAQVKAYTAKHPGLAVMPDDVMSGAMTVDQAFDHVMSRIGHAPMVYSSADPAEVKAAQERHGKDRVAEAIEGFFGELAVRLADAGIARLVVGGGETSGAVVTALEVECFHIGPEIDPGVPALAAEGPRPIRLALKSGNFGAIDFYDKALAALGDA</sequence>
<gene>
    <name evidence="15" type="ORF">C8P69_105379</name>
</gene>
<dbReference type="InterPro" id="IPR037051">
    <property type="entry name" value="4-carb_acid_sugar_kinase_N_sf"/>
</dbReference>
<dbReference type="Gene3D" id="3.40.980.20">
    <property type="entry name" value="Four-carbon acid sugar kinase, nucleotide binding domain"/>
    <property type="match status" value="1"/>
</dbReference>
<proteinExistence type="inferred from homology"/>
<name>A0A2T4Z373_9HYPH</name>
<dbReference type="Gene3D" id="3.40.50.10840">
    <property type="entry name" value="Putative sugar-binding, N-terminal domain"/>
    <property type="match status" value="1"/>
</dbReference>
<evidence type="ECO:0000256" key="12">
    <source>
        <dbReference type="ARBA" id="ARBA00041377"/>
    </source>
</evidence>
<comment type="caution">
    <text evidence="15">The sequence shown here is derived from an EMBL/GenBank/DDBJ whole genome shotgun (WGS) entry which is preliminary data.</text>
</comment>
<evidence type="ECO:0000256" key="2">
    <source>
        <dbReference type="ARBA" id="ARBA00022679"/>
    </source>
</evidence>
<dbReference type="AlphaFoldDB" id="A0A2T4Z373"/>
<comment type="catalytic activity">
    <reaction evidence="7">
        <text>3-dehydro-L-erythronate + ATP = 3-dehydro-4-O-phospho-L-erythronate + ADP + H(+)</text>
        <dbReference type="Rhea" id="RHEA:52552"/>
        <dbReference type="ChEBI" id="CHEBI:15378"/>
        <dbReference type="ChEBI" id="CHEBI:30616"/>
        <dbReference type="ChEBI" id="CHEBI:136592"/>
        <dbReference type="ChEBI" id="CHEBI:136670"/>
        <dbReference type="ChEBI" id="CHEBI:456216"/>
        <dbReference type="EC" id="2.7.1.217"/>
    </reaction>
</comment>
<evidence type="ECO:0000256" key="9">
    <source>
        <dbReference type="ARBA" id="ARBA00037335"/>
    </source>
</evidence>
<evidence type="ECO:0000313" key="16">
    <source>
        <dbReference type="Proteomes" id="UP000241808"/>
    </source>
</evidence>
<reference evidence="15 16" key="1">
    <citation type="submission" date="2018-04" db="EMBL/GenBank/DDBJ databases">
        <title>Genomic Encyclopedia of Archaeal and Bacterial Type Strains, Phase II (KMG-II): from individual species to whole genera.</title>
        <authorList>
            <person name="Goeker M."/>
        </authorList>
    </citation>
    <scope>NUCLEOTIDE SEQUENCE [LARGE SCALE GENOMIC DNA]</scope>
    <source>
        <strain evidence="15 16">DSM 25521</strain>
    </source>
</reference>
<dbReference type="Pfam" id="PF17042">
    <property type="entry name" value="NBD_C"/>
    <property type="match status" value="1"/>
</dbReference>
<comment type="function">
    <text evidence="9">Catalyzes the ATP-dependent phosphorylation of 3-oxo-tetronate to 3-oxo-tetronate 4-phosphate.</text>
</comment>
<protein>
    <recommendedName>
        <fullName evidence="11">3-oxo-tetronate kinase</fullName>
        <ecNumber evidence="10">2.7.1.217</ecNumber>
    </recommendedName>
    <alternativeName>
        <fullName evidence="12">3-dehydrotetronate 4-kinase</fullName>
    </alternativeName>
</protein>
<dbReference type="EC" id="2.7.1.217" evidence="10"/>
<dbReference type="InterPro" id="IPR031475">
    <property type="entry name" value="NBD_C"/>
</dbReference>
<evidence type="ECO:0000256" key="4">
    <source>
        <dbReference type="ARBA" id="ARBA00022777"/>
    </source>
</evidence>
<comment type="catalytic activity">
    <reaction evidence="8">
        <text>3-dehydro-D-erythronate + ATP = 3-dehydro-4-O-phospho-D-erythronate + ADP + H(+)</text>
        <dbReference type="Rhea" id="RHEA:52556"/>
        <dbReference type="ChEBI" id="CHEBI:15378"/>
        <dbReference type="ChEBI" id="CHEBI:30616"/>
        <dbReference type="ChEBI" id="CHEBI:57958"/>
        <dbReference type="ChEBI" id="CHEBI:136593"/>
        <dbReference type="ChEBI" id="CHEBI:456216"/>
        <dbReference type="EC" id="2.7.1.217"/>
    </reaction>
</comment>
<dbReference type="OrthoDB" id="191465at2"/>
<evidence type="ECO:0000313" key="15">
    <source>
        <dbReference type="EMBL" id="PTM55226.1"/>
    </source>
</evidence>
<comment type="similarity">
    <text evidence="1">Belongs to the four-carbon acid sugar kinase family.</text>
</comment>
<organism evidence="15 16">
    <name type="scientific">Phreatobacter oligotrophus</name>
    <dbReference type="NCBI Taxonomy" id="1122261"/>
    <lineage>
        <taxon>Bacteria</taxon>
        <taxon>Pseudomonadati</taxon>
        <taxon>Pseudomonadota</taxon>
        <taxon>Alphaproteobacteria</taxon>
        <taxon>Hyphomicrobiales</taxon>
        <taxon>Phreatobacteraceae</taxon>
        <taxon>Phreatobacter</taxon>
    </lineage>
</organism>
<dbReference type="InterPro" id="IPR010737">
    <property type="entry name" value="4-carb_acid_sugar_kinase_N"/>
</dbReference>
<evidence type="ECO:0000256" key="1">
    <source>
        <dbReference type="ARBA" id="ARBA00005715"/>
    </source>
</evidence>
<dbReference type="InterPro" id="IPR050007">
    <property type="entry name" value="OtnK"/>
</dbReference>
<dbReference type="SUPFAM" id="SSF142764">
    <property type="entry name" value="YgbK-like"/>
    <property type="match status" value="1"/>
</dbReference>
<dbReference type="InterPro" id="IPR042213">
    <property type="entry name" value="NBD_C_sf"/>
</dbReference>
<accession>A0A2T4Z373</accession>
<evidence type="ECO:0000256" key="3">
    <source>
        <dbReference type="ARBA" id="ARBA00022741"/>
    </source>
</evidence>
<evidence type="ECO:0000256" key="11">
    <source>
        <dbReference type="ARBA" id="ARBA00039461"/>
    </source>
</evidence>
<keyword evidence="3" id="KW-0547">Nucleotide-binding</keyword>
<keyword evidence="16" id="KW-1185">Reference proteome</keyword>
<evidence type="ECO:0000259" key="14">
    <source>
        <dbReference type="Pfam" id="PF17042"/>
    </source>
</evidence>
<evidence type="ECO:0000256" key="7">
    <source>
        <dbReference type="ARBA" id="ARBA00035898"/>
    </source>
</evidence>
<dbReference type="NCBIfam" id="NF043035">
    <property type="entry name" value="OxoTetrKin"/>
    <property type="match status" value="1"/>
</dbReference>
<evidence type="ECO:0000259" key="13">
    <source>
        <dbReference type="Pfam" id="PF07005"/>
    </source>
</evidence>
<keyword evidence="4" id="KW-0418">Kinase</keyword>
<dbReference type="EMBL" id="PZZL01000005">
    <property type="protein sequence ID" value="PTM55226.1"/>
    <property type="molecule type" value="Genomic_DNA"/>
</dbReference>
<evidence type="ECO:0000256" key="5">
    <source>
        <dbReference type="ARBA" id="ARBA00022840"/>
    </source>
</evidence>
<keyword evidence="2" id="KW-0808">Transferase</keyword>
<evidence type="ECO:0000256" key="6">
    <source>
        <dbReference type="ARBA" id="ARBA00023277"/>
    </source>
</evidence>
<keyword evidence="5" id="KW-0067">ATP-binding</keyword>